<gene>
    <name evidence="2" type="ORF">Tci_860211</name>
</gene>
<dbReference type="AlphaFoldDB" id="A0A699RXJ9"/>
<protein>
    <recommendedName>
        <fullName evidence="1">MULE transposase domain-containing protein</fullName>
    </recommendedName>
</protein>
<dbReference type="PANTHER" id="PTHR31973">
    <property type="entry name" value="POLYPROTEIN, PUTATIVE-RELATED"/>
    <property type="match status" value="1"/>
</dbReference>
<dbReference type="Pfam" id="PF10551">
    <property type="entry name" value="MULE"/>
    <property type="match status" value="1"/>
</dbReference>
<dbReference type="EMBL" id="BKCJ011114534">
    <property type="protein sequence ID" value="GFC88241.1"/>
    <property type="molecule type" value="Genomic_DNA"/>
</dbReference>
<evidence type="ECO:0000259" key="1">
    <source>
        <dbReference type="Pfam" id="PF10551"/>
    </source>
</evidence>
<feature type="non-terminal residue" evidence="2">
    <location>
        <position position="187"/>
    </location>
</feature>
<comment type="caution">
    <text evidence="2">The sequence shown here is derived from an EMBL/GenBank/DDBJ whole genome shotgun (WGS) entry which is preliminary data.</text>
</comment>
<proteinExistence type="predicted"/>
<accession>A0A699RXJ9</accession>
<evidence type="ECO:0000313" key="2">
    <source>
        <dbReference type="EMBL" id="GFC88241.1"/>
    </source>
</evidence>
<feature type="domain" description="MULE transposase" evidence="1">
    <location>
        <begin position="1"/>
        <end position="77"/>
    </location>
</feature>
<organism evidence="2">
    <name type="scientific">Tanacetum cinerariifolium</name>
    <name type="common">Dalmatian daisy</name>
    <name type="synonym">Chrysanthemum cinerariifolium</name>
    <dbReference type="NCBI Taxonomy" id="118510"/>
    <lineage>
        <taxon>Eukaryota</taxon>
        <taxon>Viridiplantae</taxon>
        <taxon>Streptophyta</taxon>
        <taxon>Embryophyta</taxon>
        <taxon>Tracheophyta</taxon>
        <taxon>Spermatophyta</taxon>
        <taxon>Magnoliopsida</taxon>
        <taxon>eudicotyledons</taxon>
        <taxon>Gunneridae</taxon>
        <taxon>Pentapetalae</taxon>
        <taxon>asterids</taxon>
        <taxon>campanulids</taxon>
        <taxon>Asterales</taxon>
        <taxon>Asteraceae</taxon>
        <taxon>Asteroideae</taxon>
        <taxon>Anthemideae</taxon>
        <taxon>Anthemidinae</taxon>
        <taxon>Tanacetum</taxon>
    </lineage>
</organism>
<sequence>MGRDANNQMFPIAWAVVGVENKNNGCWFLSLLSNDLNLNDGAGLTVISDGHKGLLEAVKIWLPDAEHRQCTRHIYANFKKKWSGLQFKTSSSMNEQFLEVMEEIKALDENAYTWLVNHDPNTWCRAYFEVDRSCTAFEDGISESFNSKILSARGKPIIKMLEDIRVYIMQRVWFLNKTALVLNDSIT</sequence>
<dbReference type="InterPro" id="IPR018289">
    <property type="entry name" value="MULE_transposase_dom"/>
</dbReference>
<reference evidence="2" key="1">
    <citation type="journal article" date="2019" name="Sci. Rep.">
        <title>Draft genome of Tanacetum cinerariifolium, the natural source of mosquito coil.</title>
        <authorList>
            <person name="Yamashiro T."/>
            <person name="Shiraishi A."/>
            <person name="Satake H."/>
            <person name="Nakayama K."/>
        </authorList>
    </citation>
    <scope>NUCLEOTIDE SEQUENCE</scope>
</reference>
<dbReference type="PANTHER" id="PTHR31973:SF189">
    <property type="entry name" value="TRANSPOSASE, MUDR, PLANT, MULE TRANSPOSASE DOMAIN PROTEIN-RELATED"/>
    <property type="match status" value="1"/>
</dbReference>
<name>A0A699RXJ9_TANCI</name>